<keyword evidence="1" id="KW-0812">Transmembrane</keyword>
<sequence>MILLFILVVAVCAIAYMFDNEITLPEFLAMFSIVFIAVGLVYSLQFAPFPNSYYFQSGRIIKVAYNPTFVEEYERSHQSCVGDGEDRSCTTYWTTEHETHHEYWSAFDSLGRSWEIDSPFYSRIRKSFGSPKFVVVDEGRCTNGGHPVSGDPNTYYSPNATNSYNYPVAVRKTWHNPIIGTSSLFNVKGESKLKYPESDNYFYNTRLMTAKGLTFTSLDWDIFNTKLYEFNGANANLISADSHEACSDLEASWTSGGKNDFNICVVGAYNKPEYVKIFGWSSDLYNVSVAESMIVHEGITKKNLDKILAQLAKSYTPTDFSTYNYIKRPCPLWINILACIVAIFACFITYAAFSTNDDSK</sequence>
<protein>
    <submittedName>
        <fullName evidence="2">Uncharacterized protein</fullName>
    </submittedName>
</protein>
<keyword evidence="1" id="KW-1133">Transmembrane helix</keyword>
<feature type="transmembrane region" description="Helical" evidence="1">
    <location>
        <begin position="27"/>
        <end position="49"/>
    </location>
</feature>
<keyword evidence="1" id="KW-0472">Membrane</keyword>
<accession>A0A8S5ME71</accession>
<organism evidence="2">
    <name type="scientific">Siphoviridae sp. ctYh54</name>
    <dbReference type="NCBI Taxonomy" id="2826379"/>
    <lineage>
        <taxon>Viruses</taxon>
        <taxon>Duplodnaviria</taxon>
        <taxon>Heunggongvirae</taxon>
        <taxon>Uroviricota</taxon>
        <taxon>Caudoviricetes</taxon>
    </lineage>
</organism>
<feature type="transmembrane region" description="Helical" evidence="1">
    <location>
        <begin position="332"/>
        <end position="353"/>
    </location>
</feature>
<reference evidence="2" key="1">
    <citation type="journal article" date="2021" name="Proc. Natl. Acad. Sci. U.S.A.">
        <title>A Catalog of Tens of Thousands of Viruses from Human Metagenomes Reveals Hidden Associations with Chronic Diseases.</title>
        <authorList>
            <person name="Tisza M.J."/>
            <person name="Buck C.B."/>
        </authorList>
    </citation>
    <scope>NUCLEOTIDE SEQUENCE</scope>
    <source>
        <strain evidence="2">CtYh54</strain>
    </source>
</reference>
<name>A0A8S5ME71_9CAUD</name>
<dbReference type="EMBL" id="BK014884">
    <property type="protein sequence ID" value="DAD80522.1"/>
    <property type="molecule type" value="Genomic_DNA"/>
</dbReference>
<evidence type="ECO:0000313" key="2">
    <source>
        <dbReference type="EMBL" id="DAD80522.1"/>
    </source>
</evidence>
<evidence type="ECO:0000256" key="1">
    <source>
        <dbReference type="SAM" id="Phobius"/>
    </source>
</evidence>
<proteinExistence type="predicted"/>